<proteinExistence type="predicted"/>
<sequence length="105" mass="11560">MEAAVVGRCTPEQRDSAAAISTKLPCGVQSRQALIEKCTGPSSLHSSSSQNPASATERSRLLFDRKAQCPCTKCPHLRNAQSQICNVMGHSKSTRFYQEYWSRLS</sequence>
<dbReference type="EMBL" id="CBMG010001544">
    <property type="protein sequence ID" value="CEG03628.1"/>
    <property type="molecule type" value="Genomic_DNA"/>
</dbReference>
<evidence type="ECO:0000256" key="1">
    <source>
        <dbReference type="SAM" id="MobiDB-lite"/>
    </source>
</evidence>
<organism evidence="2">
    <name type="scientific">Fusarium acuminatum CS5907</name>
    <dbReference type="NCBI Taxonomy" id="1318461"/>
    <lineage>
        <taxon>Eukaryota</taxon>
        <taxon>Fungi</taxon>
        <taxon>Dikarya</taxon>
        <taxon>Ascomycota</taxon>
        <taxon>Pezizomycotina</taxon>
        <taxon>Sordariomycetes</taxon>
        <taxon>Hypocreomycetidae</taxon>
        <taxon>Hypocreales</taxon>
        <taxon>Nectriaceae</taxon>
        <taxon>Fusarium</taxon>
        <taxon>Fusarium tricinctum species complex</taxon>
    </lineage>
</organism>
<protein>
    <submittedName>
        <fullName evidence="2">WGS project CBMG000000000 data, contig CS5907-c001548</fullName>
    </submittedName>
</protein>
<accession>A0A096PEW1</accession>
<name>A0A096PEW1_9HYPO</name>
<evidence type="ECO:0000313" key="2">
    <source>
        <dbReference type="EMBL" id="CEG03628.1"/>
    </source>
</evidence>
<feature type="region of interest" description="Disordered" evidence="1">
    <location>
        <begin position="39"/>
        <end position="58"/>
    </location>
</feature>
<comment type="caution">
    <text evidence="2">The sequence shown here is derived from an EMBL/GenBank/DDBJ whole genome shotgun (WGS) entry which is preliminary data.</text>
</comment>
<reference evidence="2" key="1">
    <citation type="submission" date="2013-05" db="EMBL/GenBank/DDBJ databases">
        <title>Draft genome sequences of six wheat associated Fusarium spp. isolates.</title>
        <authorList>
            <person name="Moolhuijzen P.M."/>
            <person name="Manners J.M."/>
            <person name="Wilcox S."/>
            <person name="Bellgard M.I."/>
            <person name="Gardiner D.M."/>
        </authorList>
    </citation>
    <scope>NUCLEOTIDE SEQUENCE</scope>
    <source>
        <strain evidence="2">CS5907</strain>
        <strain evidence="2">CS5907</strain>
    </source>
</reference>
<dbReference type="AlphaFoldDB" id="A0A096PEW1"/>
<gene>
    <name evidence="2" type="ORF">BN851_0078960</name>
</gene>